<evidence type="ECO:0008006" key="4">
    <source>
        <dbReference type="Google" id="ProtNLM"/>
    </source>
</evidence>
<dbReference type="EMBL" id="FXAG01000017">
    <property type="protein sequence ID" value="SMF38305.1"/>
    <property type="molecule type" value="Genomic_DNA"/>
</dbReference>
<reference evidence="3" key="1">
    <citation type="submission" date="2017-04" db="EMBL/GenBank/DDBJ databases">
        <authorList>
            <person name="Varghese N."/>
            <person name="Submissions S."/>
        </authorList>
    </citation>
    <scope>NUCLEOTIDE SEQUENCE [LARGE SCALE GENOMIC DNA]</scope>
    <source>
        <strain evidence="3">DSM 22618</strain>
    </source>
</reference>
<gene>
    <name evidence="2" type="ORF">SAMN02745746_02882</name>
</gene>
<evidence type="ECO:0000256" key="1">
    <source>
        <dbReference type="SAM" id="SignalP"/>
    </source>
</evidence>
<proteinExistence type="predicted"/>
<dbReference type="RefSeq" id="WP_085277017.1">
    <property type="nucleotide sequence ID" value="NZ_FXAG01000017.1"/>
</dbReference>
<feature type="signal peptide" evidence="1">
    <location>
        <begin position="1"/>
        <end position="25"/>
    </location>
</feature>
<organism evidence="2 3">
    <name type="scientific">Pseudogulbenkiania subflava DSM 22618</name>
    <dbReference type="NCBI Taxonomy" id="1123014"/>
    <lineage>
        <taxon>Bacteria</taxon>
        <taxon>Pseudomonadati</taxon>
        <taxon>Pseudomonadota</taxon>
        <taxon>Betaproteobacteria</taxon>
        <taxon>Neisseriales</taxon>
        <taxon>Chromobacteriaceae</taxon>
        <taxon>Pseudogulbenkiania</taxon>
    </lineage>
</organism>
<name>A0A1Y6C799_9NEIS</name>
<accession>A0A1Y6C799</accession>
<evidence type="ECO:0000313" key="3">
    <source>
        <dbReference type="Proteomes" id="UP000192920"/>
    </source>
</evidence>
<evidence type="ECO:0000313" key="2">
    <source>
        <dbReference type="EMBL" id="SMF38305.1"/>
    </source>
</evidence>
<sequence length="159" mass="17500">MNNWRRNCRWLVAACGLGLSTTLWAQTDTSAEIPPASEEVVESATLVVMNISGPTLVSSNQEITDNGSEIASLPRRTYKTLPIGPGHHEFRFKAFPQGKRLAMLEAESGKTYYLVVGYSPGRSWAFPFAGDPMTIKIVGQDEALSLMKEMKPKQPETVP</sequence>
<keyword evidence="1" id="KW-0732">Signal</keyword>
<dbReference type="Proteomes" id="UP000192920">
    <property type="component" value="Unassembled WGS sequence"/>
</dbReference>
<feature type="chain" id="PRO_5013277840" description="DUF2846 domain-containing protein" evidence="1">
    <location>
        <begin position="26"/>
        <end position="159"/>
    </location>
</feature>
<dbReference type="AlphaFoldDB" id="A0A1Y6C799"/>
<keyword evidence="3" id="KW-1185">Reference proteome</keyword>
<protein>
    <recommendedName>
        <fullName evidence="4">DUF2846 domain-containing protein</fullName>
    </recommendedName>
</protein>